<proteinExistence type="inferred from homology"/>
<dbReference type="InterPro" id="IPR022898">
    <property type="entry name" value="RNase_HII"/>
</dbReference>
<gene>
    <name evidence="14" type="primary">rnhB</name>
    <name evidence="18" type="ORF">C0197_05645</name>
</gene>
<evidence type="ECO:0000256" key="12">
    <source>
        <dbReference type="ARBA" id="ARBA00022801"/>
    </source>
</evidence>
<dbReference type="AlphaFoldDB" id="A0A2N7PIF3"/>
<protein>
    <recommendedName>
        <fullName evidence="7 14">Ribonuclease HII</fullName>
        <shortName evidence="14">RNase HII</shortName>
        <ecNumber evidence="6 14">3.1.26.4</ecNumber>
    </recommendedName>
</protein>
<evidence type="ECO:0000313" key="19">
    <source>
        <dbReference type="Proteomes" id="UP000235731"/>
    </source>
</evidence>
<dbReference type="GO" id="GO:0003723">
    <property type="term" value="F:RNA binding"/>
    <property type="evidence" value="ECO:0007669"/>
    <property type="project" value="UniProtKB-UniRule"/>
</dbReference>
<keyword evidence="11 14" id="KW-0255">Endonuclease</keyword>
<dbReference type="GO" id="GO:0032299">
    <property type="term" value="C:ribonuclease H2 complex"/>
    <property type="evidence" value="ECO:0007669"/>
    <property type="project" value="TreeGrafter"/>
</dbReference>
<evidence type="ECO:0000256" key="10">
    <source>
        <dbReference type="ARBA" id="ARBA00022723"/>
    </source>
</evidence>
<dbReference type="NCBIfam" id="NF000595">
    <property type="entry name" value="PRK00015.1-3"/>
    <property type="match status" value="1"/>
</dbReference>
<evidence type="ECO:0000256" key="3">
    <source>
        <dbReference type="ARBA" id="ARBA00004065"/>
    </source>
</evidence>
<dbReference type="CDD" id="cd07182">
    <property type="entry name" value="RNase_HII_bacteria_HII_like"/>
    <property type="match status" value="1"/>
</dbReference>
<dbReference type="InterPro" id="IPR024567">
    <property type="entry name" value="RNase_HII/HIII_dom"/>
</dbReference>
<comment type="cofactor">
    <cofactor evidence="14 15">
        <name>Mn(2+)</name>
        <dbReference type="ChEBI" id="CHEBI:29035"/>
    </cofactor>
    <cofactor evidence="14 15">
        <name>Mg(2+)</name>
        <dbReference type="ChEBI" id="CHEBI:18420"/>
    </cofactor>
    <text evidence="14 15">Manganese or magnesium. Binds 1 divalent metal ion per monomer in the absence of substrate. May bind a second metal ion after substrate binding.</text>
</comment>
<dbReference type="InterPro" id="IPR036397">
    <property type="entry name" value="RNaseH_sf"/>
</dbReference>
<dbReference type="PROSITE" id="PS51975">
    <property type="entry name" value="RNASE_H_2"/>
    <property type="match status" value="1"/>
</dbReference>
<name>A0A2N7PIF3_9BACT</name>
<evidence type="ECO:0000256" key="15">
    <source>
        <dbReference type="PROSITE-ProRule" id="PRU01319"/>
    </source>
</evidence>
<dbReference type="GO" id="GO:0030145">
    <property type="term" value="F:manganese ion binding"/>
    <property type="evidence" value="ECO:0007669"/>
    <property type="project" value="UniProtKB-UniRule"/>
</dbReference>
<keyword evidence="13 14" id="KW-0464">Manganese</keyword>
<evidence type="ECO:0000256" key="11">
    <source>
        <dbReference type="ARBA" id="ARBA00022759"/>
    </source>
</evidence>
<evidence type="ECO:0000256" key="4">
    <source>
        <dbReference type="ARBA" id="ARBA00004496"/>
    </source>
</evidence>
<evidence type="ECO:0000256" key="7">
    <source>
        <dbReference type="ARBA" id="ARBA00019179"/>
    </source>
</evidence>
<keyword evidence="9 14" id="KW-0540">Nuclease</keyword>
<comment type="catalytic activity">
    <reaction evidence="1 14 15 16">
        <text>Endonucleolytic cleavage to 5'-phosphomonoester.</text>
        <dbReference type="EC" id="3.1.26.4"/>
    </reaction>
</comment>
<evidence type="ECO:0000256" key="6">
    <source>
        <dbReference type="ARBA" id="ARBA00012180"/>
    </source>
</evidence>
<evidence type="ECO:0000256" key="2">
    <source>
        <dbReference type="ARBA" id="ARBA00001946"/>
    </source>
</evidence>
<dbReference type="PANTHER" id="PTHR10954:SF18">
    <property type="entry name" value="RIBONUCLEASE HII"/>
    <property type="match status" value="1"/>
</dbReference>
<dbReference type="GO" id="GO:0004523">
    <property type="term" value="F:RNA-DNA hybrid ribonuclease activity"/>
    <property type="evidence" value="ECO:0007669"/>
    <property type="project" value="UniProtKB-UniRule"/>
</dbReference>
<comment type="caution">
    <text evidence="18">The sequence shown here is derived from an EMBL/GenBank/DDBJ whole genome shotgun (WGS) entry which is preliminary data.</text>
</comment>
<dbReference type="Pfam" id="PF01351">
    <property type="entry name" value="RNase_HII"/>
    <property type="match status" value="1"/>
</dbReference>
<dbReference type="PANTHER" id="PTHR10954">
    <property type="entry name" value="RIBONUCLEASE H2 SUBUNIT A"/>
    <property type="match status" value="1"/>
</dbReference>
<keyword evidence="8 14" id="KW-0963">Cytoplasm</keyword>
<dbReference type="HAMAP" id="MF_00052_B">
    <property type="entry name" value="RNase_HII_B"/>
    <property type="match status" value="1"/>
</dbReference>
<evidence type="ECO:0000313" key="18">
    <source>
        <dbReference type="EMBL" id="PMP61455.1"/>
    </source>
</evidence>
<feature type="binding site" evidence="14 15">
    <location>
        <position position="113"/>
    </location>
    <ligand>
        <name>a divalent metal cation</name>
        <dbReference type="ChEBI" id="CHEBI:60240"/>
    </ligand>
</feature>
<dbReference type="EMBL" id="PNIE01000082">
    <property type="protein sequence ID" value="PMP61455.1"/>
    <property type="molecule type" value="Genomic_DNA"/>
</dbReference>
<dbReference type="EC" id="3.1.26.4" evidence="6 14"/>
<accession>A0A2N7PIF3</accession>
<evidence type="ECO:0000256" key="16">
    <source>
        <dbReference type="RuleBase" id="RU003515"/>
    </source>
</evidence>
<reference evidence="18 19" key="1">
    <citation type="submission" date="2018-01" db="EMBL/GenBank/DDBJ databases">
        <title>Metagenomic assembled genomes from two thermal pools in the Uzon Caldera, Kamchatka, Russia.</title>
        <authorList>
            <person name="Wilkins L."/>
            <person name="Ettinger C."/>
        </authorList>
    </citation>
    <scope>NUCLEOTIDE SEQUENCE [LARGE SCALE GENOMIC DNA]</scope>
    <source>
        <strain evidence="18">ZAV-15</strain>
    </source>
</reference>
<evidence type="ECO:0000256" key="9">
    <source>
        <dbReference type="ARBA" id="ARBA00022722"/>
    </source>
</evidence>
<feature type="binding site" evidence="14 15">
    <location>
        <position position="23"/>
    </location>
    <ligand>
        <name>a divalent metal cation</name>
        <dbReference type="ChEBI" id="CHEBI:60240"/>
    </ligand>
</feature>
<comment type="similarity">
    <text evidence="5 14 16">Belongs to the RNase HII family.</text>
</comment>
<dbReference type="InterPro" id="IPR012337">
    <property type="entry name" value="RNaseH-like_sf"/>
</dbReference>
<comment type="subcellular location">
    <subcellularLocation>
        <location evidence="4 14">Cytoplasm</location>
    </subcellularLocation>
</comment>
<sequence length="199" mass="22326">MVSKFIENYYWSLGFKKIVGIDEAGRGAIAGPLFVGLVIFPLGYHHPSIKDSKLLTPEQREKLFEIIVREALFWEVASASVEEINNLGIIKALFVAIERGLSKIEAPDLLLIDGPLTIPQYKGIQKPIIKGDRLSLSIGAASILAKVSRDRYMKELAKSYPEYGFDKHKGYATKEHLLALKKYGPTPHHRITFKCFKGL</sequence>
<evidence type="ECO:0000256" key="5">
    <source>
        <dbReference type="ARBA" id="ARBA00007383"/>
    </source>
</evidence>
<dbReference type="Gene3D" id="3.30.420.10">
    <property type="entry name" value="Ribonuclease H-like superfamily/Ribonuclease H"/>
    <property type="match status" value="1"/>
</dbReference>
<evidence type="ECO:0000256" key="14">
    <source>
        <dbReference type="HAMAP-Rule" id="MF_00052"/>
    </source>
</evidence>
<evidence type="ECO:0000256" key="1">
    <source>
        <dbReference type="ARBA" id="ARBA00000077"/>
    </source>
</evidence>
<dbReference type="GO" id="GO:0005737">
    <property type="term" value="C:cytoplasm"/>
    <property type="evidence" value="ECO:0007669"/>
    <property type="project" value="UniProtKB-SubCell"/>
</dbReference>
<comment type="cofactor">
    <cofactor evidence="2">
        <name>Mg(2+)</name>
        <dbReference type="ChEBI" id="CHEBI:18420"/>
    </cofactor>
</comment>
<organism evidence="18 19">
    <name type="scientific">Caldimicrobium thiodismutans</name>
    <dbReference type="NCBI Taxonomy" id="1653476"/>
    <lineage>
        <taxon>Bacteria</taxon>
        <taxon>Pseudomonadati</taxon>
        <taxon>Thermodesulfobacteriota</taxon>
        <taxon>Thermodesulfobacteria</taxon>
        <taxon>Thermodesulfobacteriales</taxon>
        <taxon>Thermodesulfobacteriaceae</taxon>
        <taxon>Caldimicrobium</taxon>
    </lineage>
</organism>
<evidence type="ECO:0000256" key="13">
    <source>
        <dbReference type="ARBA" id="ARBA00023211"/>
    </source>
</evidence>
<comment type="function">
    <text evidence="3 14 16">Endonuclease that specifically degrades the RNA of RNA-DNA hybrids.</text>
</comment>
<evidence type="ECO:0000259" key="17">
    <source>
        <dbReference type="PROSITE" id="PS51975"/>
    </source>
</evidence>
<dbReference type="Proteomes" id="UP000235731">
    <property type="component" value="Unassembled WGS sequence"/>
</dbReference>
<evidence type="ECO:0000256" key="8">
    <source>
        <dbReference type="ARBA" id="ARBA00022490"/>
    </source>
</evidence>
<keyword evidence="12 14" id="KW-0378">Hydrolase</keyword>
<feature type="domain" description="RNase H type-2" evidence="17">
    <location>
        <begin position="16"/>
        <end position="199"/>
    </location>
</feature>
<dbReference type="GO" id="GO:0006298">
    <property type="term" value="P:mismatch repair"/>
    <property type="evidence" value="ECO:0007669"/>
    <property type="project" value="TreeGrafter"/>
</dbReference>
<dbReference type="GO" id="GO:0043137">
    <property type="term" value="P:DNA replication, removal of RNA primer"/>
    <property type="evidence" value="ECO:0007669"/>
    <property type="project" value="TreeGrafter"/>
</dbReference>
<feature type="binding site" evidence="14 15">
    <location>
        <position position="22"/>
    </location>
    <ligand>
        <name>a divalent metal cation</name>
        <dbReference type="ChEBI" id="CHEBI:60240"/>
    </ligand>
</feature>
<dbReference type="SUPFAM" id="SSF53098">
    <property type="entry name" value="Ribonuclease H-like"/>
    <property type="match status" value="1"/>
</dbReference>
<keyword evidence="10 14" id="KW-0479">Metal-binding</keyword>
<dbReference type="InterPro" id="IPR001352">
    <property type="entry name" value="RNase_HII/HIII"/>
</dbReference>